<feature type="compositionally biased region" description="Low complexity" evidence="1">
    <location>
        <begin position="16"/>
        <end position="33"/>
    </location>
</feature>
<dbReference type="EMBL" id="CP035704">
    <property type="protein sequence ID" value="QBB71510.1"/>
    <property type="molecule type" value="Genomic_DNA"/>
</dbReference>
<dbReference type="AlphaFoldDB" id="A0A411HM88"/>
<keyword evidence="4" id="KW-1185">Reference proteome</keyword>
<keyword evidence="2" id="KW-1133">Transmembrane helix</keyword>
<dbReference type="RefSeq" id="WP_129834581.1">
    <property type="nucleotide sequence ID" value="NZ_CP035704.1"/>
</dbReference>
<evidence type="ECO:0000256" key="2">
    <source>
        <dbReference type="SAM" id="Phobius"/>
    </source>
</evidence>
<feature type="transmembrane region" description="Helical" evidence="2">
    <location>
        <begin position="295"/>
        <end position="313"/>
    </location>
</feature>
<dbReference type="OrthoDB" id="9759894at2"/>
<feature type="region of interest" description="Disordered" evidence="1">
    <location>
        <begin position="1"/>
        <end position="33"/>
    </location>
</feature>
<feature type="transmembrane region" description="Helical" evidence="2">
    <location>
        <begin position="265"/>
        <end position="283"/>
    </location>
</feature>
<dbReference type="Proteomes" id="UP000291562">
    <property type="component" value="Chromosome"/>
</dbReference>
<gene>
    <name evidence="3" type="ORF">ELE36_14740</name>
</gene>
<protein>
    <submittedName>
        <fullName evidence="3">Uncharacterized protein</fullName>
    </submittedName>
</protein>
<proteinExistence type="predicted"/>
<evidence type="ECO:0000256" key="1">
    <source>
        <dbReference type="SAM" id="MobiDB-lite"/>
    </source>
</evidence>
<feature type="transmembrane region" description="Helical" evidence="2">
    <location>
        <begin position="50"/>
        <end position="75"/>
    </location>
</feature>
<dbReference type="KEGG" id="xbc:ELE36_14740"/>
<accession>A0A411HM88</accession>
<sequence>MAKKPKIQRDPASPETTKNASASPANTSSQSTSATAFGWNGFLRERIAGVLSAPIIGLLAALILSFAGIFLAVAWQVGPQREIAHRQYEKYTAHATGKIVESWVAVDWNIADMPQDSINWQGYALASPCAVIEFDGDWGAAMRRAFCGARLPFHDEYALHNLSLLRPGVPFAWARDDNDFVVPEIRLSQTSLDWLATHAPYSTFNLSRPLPQTALEALQRQYDRPLDAALVGWTRSAPDIPLVFDPQHPLDAVPLAYVEAQMAESPFWIITIIIGGVGLFVWLEGMRLLVGNLSRGLGLMLALVPLIALPWWGENFPRFISHLNAQVGQMVGAFLSDVDGSTRLLVTDREHAPMVNAQRLIWTAKQTMYADTFGRMHFTAPTSLPLPDDLALKLLSETVTTQMRALNVGEQAAMYARLQRDKENDRLGVDLLFFTAAREVLLDTHADPALYQSARRFLVAALTAPSEPRYSVVMPPQQTAEIFCSLTDIPVGVIANMPSWKGCDRRTR</sequence>
<evidence type="ECO:0000313" key="4">
    <source>
        <dbReference type="Proteomes" id="UP000291562"/>
    </source>
</evidence>
<reference evidence="3 4" key="1">
    <citation type="submission" date="2019-01" db="EMBL/GenBank/DDBJ databases">
        <title>Pseudolysobacter antarctica gen. nov., sp. nov., isolated from Fildes Peninsula, Antarctica.</title>
        <authorList>
            <person name="Wei Z."/>
            <person name="Peng F."/>
        </authorList>
    </citation>
    <scope>NUCLEOTIDE SEQUENCE [LARGE SCALE GENOMIC DNA]</scope>
    <source>
        <strain evidence="3 4">AQ6-296</strain>
    </source>
</reference>
<keyword evidence="2" id="KW-0472">Membrane</keyword>
<keyword evidence="2" id="KW-0812">Transmembrane</keyword>
<name>A0A411HM88_9GAMM</name>
<organism evidence="3 4">
    <name type="scientific">Pseudolysobacter antarcticus</name>
    <dbReference type="NCBI Taxonomy" id="2511995"/>
    <lineage>
        <taxon>Bacteria</taxon>
        <taxon>Pseudomonadati</taxon>
        <taxon>Pseudomonadota</taxon>
        <taxon>Gammaproteobacteria</taxon>
        <taxon>Lysobacterales</taxon>
        <taxon>Rhodanobacteraceae</taxon>
        <taxon>Pseudolysobacter</taxon>
    </lineage>
</organism>
<evidence type="ECO:0000313" key="3">
    <source>
        <dbReference type="EMBL" id="QBB71510.1"/>
    </source>
</evidence>